<name>A0A0D6ML57_9PROT</name>
<dbReference type="GO" id="GO:0016757">
    <property type="term" value="F:glycosyltransferase activity"/>
    <property type="evidence" value="ECO:0007669"/>
    <property type="project" value="UniProtKB-KW"/>
</dbReference>
<evidence type="ECO:0000313" key="3">
    <source>
        <dbReference type="Proteomes" id="UP000032679"/>
    </source>
</evidence>
<evidence type="ECO:0000313" key="2">
    <source>
        <dbReference type="EMBL" id="GAN54357.1"/>
    </source>
</evidence>
<comment type="caution">
    <text evidence="2">The sequence shown here is derived from an EMBL/GenBank/DDBJ whole genome shotgun (WGS) entry which is preliminary data.</text>
</comment>
<dbReference type="OrthoDB" id="7060065at2"/>
<dbReference type="STRING" id="1231623.Tasa_019_042"/>
<proteinExistence type="predicted"/>
<keyword evidence="2" id="KW-0808">Transferase</keyword>
<protein>
    <submittedName>
        <fullName evidence="2">Phosphoribosyltransferase</fullName>
    </submittedName>
</protein>
<dbReference type="PANTHER" id="PTHR43218">
    <property type="entry name" value="PHOSPHORIBOSYLTRANSFERASE-RELATED"/>
    <property type="match status" value="1"/>
</dbReference>
<feature type="domain" description="Phosphoribosyltransferase" evidence="1">
    <location>
        <begin position="54"/>
        <end position="196"/>
    </location>
</feature>
<keyword evidence="3" id="KW-1185">Reference proteome</keyword>
<dbReference type="SUPFAM" id="SSF53271">
    <property type="entry name" value="PRTase-like"/>
    <property type="match status" value="1"/>
</dbReference>
<accession>A0A0D6ML57</accession>
<dbReference type="InterPro" id="IPR000836">
    <property type="entry name" value="PRTase_dom"/>
</dbReference>
<gene>
    <name evidence="2" type="ORF">Tasa_019_042</name>
</gene>
<dbReference type="AlphaFoldDB" id="A0A0D6ML57"/>
<dbReference type="Proteomes" id="UP000032679">
    <property type="component" value="Unassembled WGS sequence"/>
</dbReference>
<organism evidence="2 3">
    <name type="scientific">Tanticharoenia sakaeratensis NBRC 103193</name>
    <dbReference type="NCBI Taxonomy" id="1231623"/>
    <lineage>
        <taxon>Bacteria</taxon>
        <taxon>Pseudomonadati</taxon>
        <taxon>Pseudomonadota</taxon>
        <taxon>Alphaproteobacteria</taxon>
        <taxon>Acetobacterales</taxon>
        <taxon>Acetobacteraceae</taxon>
        <taxon>Tanticharoenia</taxon>
    </lineage>
</organism>
<dbReference type="Pfam" id="PF00156">
    <property type="entry name" value="Pribosyltran"/>
    <property type="match status" value="1"/>
</dbReference>
<dbReference type="Gene3D" id="3.40.50.2020">
    <property type="match status" value="1"/>
</dbReference>
<dbReference type="CDD" id="cd06223">
    <property type="entry name" value="PRTases_typeI"/>
    <property type="match status" value="1"/>
</dbReference>
<dbReference type="NCBIfam" id="NF004689">
    <property type="entry name" value="PRK06031.1"/>
    <property type="match status" value="1"/>
</dbReference>
<dbReference type="RefSeq" id="WP_048848899.1">
    <property type="nucleotide sequence ID" value="NZ_BALE01000019.1"/>
</dbReference>
<dbReference type="EMBL" id="BALE01000019">
    <property type="protein sequence ID" value="GAN54357.1"/>
    <property type="molecule type" value="Genomic_DNA"/>
</dbReference>
<reference evidence="2 3" key="1">
    <citation type="submission" date="2012-10" db="EMBL/GenBank/DDBJ databases">
        <title>Genome sequencing of Tanticharoenia sakaeratensis NBRC 103193.</title>
        <authorList>
            <person name="Azuma Y."/>
            <person name="Hadano H."/>
            <person name="Hirakawa H."/>
            <person name="Matsushita K."/>
        </authorList>
    </citation>
    <scope>NUCLEOTIDE SEQUENCE [LARGE SCALE GENOMIC DNA]</scope>
    <source>
        <strain evidence="2 3">NBRC 103193</strain>
    </source>
</reference>
<dbReference type="PANTHER" id="PTHR43218:SF1">
    <property type="entry name" value="PHOSPHORIBOSYLTRANSFERASE"/>
    <property type="match status" value="1"/>
</dbReference>
<keyword evidence="2" id="KW-0328">Glycosyltransferase</keyword>
<dbReference type="InterPro" id="IPR029057">
    <property type="entry name" value="PRTase-like"/>
</dbReference>
<sequence length="238" mass="25519">MSVEHAKTLEFWQEFRTGPSAQAPYDDRFPVQVGKRMLDLPIRPLPDGTHAVASLLVNHASFDVLDAIVAEMTDAARAFAPDVIVGVPTLGLTLAPAIAHALGHDRYVPLSTSRKFWYDPALSVPISSITTPDQSKTLGLDPNLLPLLEGRRVVLVDDVTSSGVSLAAAVSLMTRADITPAGAVCAMTQTRAWMDRVRVPVRAVFATPRFVRDGAGWRPMAETLPPVVSEGACCCPAP</sequence>
<evidence type="ECO:0000259" key="1">
    <source>
        <dbReference type="Pfam" id="PF00156"/>
    </source>
</evidence>